<dbReference type="RefSeq" id="WP_378933542.1">
    <property type="nucleotide sequence ID" value="NZ_JBHLVO010000006.1"/>
</dbReference>
<dbReference type="Gene3D" id="1.10.3720.10">
    <property type="entry name" value="MetI-like"/>
    <property type="match status" value="1"/>
</dbReference>
<reference evidence="9 10" key="1">
    <citation type="submission" date="2024-09" db="EMBL/GenBank/DDBJ databases">
        <authorList>
            <person name="Sun Q."/>
            <person name="Mori K."/>
        </authorList>
    </citation>
    <scope>NUCLEOTIDE SEQUENCE [LARGE SCALE GENOMIC DNA]</scope>
    <source>
        <strain evidence="9 10">CCM 7228</strain>
    </source>
</reference>
<evidence type="ECO:0000256" key="2">
    <source>
        <dbReference type="ARBA" id="ARBA00022448"/>
    </source>
</evidence>
<comment type="caution">
    <text evidence="9">The sequence shown here is derived from an EMBL/GenBank/DDBJ whole genome shotgun (WGS) entry which is preliminary data.</text>
</comment>
<comment type="similarity">
    <text evidence="7">Belongs to the binding-protein-dependent transport system permease family.</text>
</comment>
<sequence length="313" mass="35052">MWSIIVRKLPVIFLTMLLLSIFLFFLVRAIPGSPEMVILLQRGGAVSEEELADLKRDLGLDASLFQQYMDWGMNMARLDFGTSYQSGLPVLDEIRSRIGNSLLLAVISLFISISIGMFIAFFAALYSESKWDKGVRNIAIFLSSLPTYFIGLLLVLIFAIYARVLPVFGNDSWFHFILPIVTISFSLVATFIPLFRQIFGEVMGSLYFEATRARGIKKISLYGKTLLRPSIHGMLTIIASSIGMLWGAIIVTETIFALPGLGSYIMKSISVRDYSVIIGFTLIMAFFTMVLYLIIDLLLYLTDPRKGLGVEND</sequence>
<keyword evidence="2 7" id="KW-0813">Transport</keyword>
<keyword evidence="5 7" id="KW-1133">Transmembrane helix</keyword>
<dbReference type="PANTHER" id="PTHR43163">
    <property type="entry name" value="DIPEPTIDE TRANSPORT SYSTEM PERMEASE PROTEIN DPPB-RELATED"/>
    <property type="match status" value="1"/>
</dbReference>
<evidence type="ECO:0000313" key="9">
    <source>
        <dbReference type="EMBL" id="MFC0271863.1"/>
    </source>
</evidence>
<dbReference type="PROSITE" id="PS50928">
    <property type="entry name" value="ABC_TM1"/>
    <property type="match status" value="1"/>
</dbReference>
<evidence type="ECO:0000256" key="7">
    <source>
        <dbReference type="RuleBase" id="RU363032"/>
    </source>
</evidence>
<dbReference type="Pfam" id="PF00528">
    <property type="entry name" value="BPD_transp_1"/>
    <property type="match status" value="1"/>
</dbReference>
<keyword evidence="3" id="KW-1003">Cell membrane</keyword>
<keyword evidence="6 7" id="KW-0472">Membrane</keyword>
<evidence type="ECO:0000256" key="3">
    <source>
        <dbReference type="ARBA" id="ARBA00022475"/>
    </source>
</evidence>
<feature type="transmembrane region" description="Helical" evidence="7">
    <location>
        <begin position="138"/>
        <end position="161"/>
    </location>
</feature>
<dbReference type="PANTHER" id="PTHR43163:SF6">
    <property type="entry name" value="DIPEPTIDE TRANSPORT SYSTEM PERMEASE PROTEIN DPPB-RELATED"/>
    <property type="match status" value="1"/>
</dbReference>
<feature type="transmembrane region" description="Helical" evidence="7">
    <location>
        <begin position="234"/>
        <end position="256"/>
    </location>
</feature>
<gene>
    <name evidence="9" type="ORF">ACFFIX_10405</name>
</gene>
<name>A0ABV6GDV7_9BACI</name>
<dbReference type="InterPro" id="IPR000515">
    <property type="entry name" value="MetI-like"/>
</dbReference>
<dbReference type="InterPro" id="IPR035906">
    <property type="entry name" value="MetI-like_sf"/>
</dbReference>
<proteinExistence type="inferred from homology"/>
<dbReference type="EMBL" id="JBHLVO010000006">
    <property type="protein sequence ID" value="MFC0271863.1"/>
    <property type="molecule type" value="Genomic_DNA"/>
</dbReference>
<accession>A0ABV6GDV7</accession>
<feature type="transmembrane region" description="Helical" evidence="7">
    <location>
        <begin position="102"/>
        <end position="126"/>
    </location>
</feature>
<feature type="transmembrane region" description="Helical" evidence="7">
    <location>
        <begin position="173"/>
        <end position="195"/>
    </location>
</feature>
<evidence type="ECO:0000256" key="1">
    <source>
        <dbReference type="ARBA" id="ARBA00004651"/>
    </source>
</evidence>
<feature type="domain" description="ABC transmembrane type-1" evidence="8">
    <location>
        <begin position="98"/>
        <end position="299"/>
    </location>
</feature>
<protein>
    <submittedName>
        <fullName evidence="9">ABC transporter permease</fullName>
    </submittedName>
</protein>
<dbReference type="SUPFAM" id="SSF161098">
    <property type="entry name" value="MetI-like"/>
    <property type="match status" value="1"/>
</dbReference>
<dbReference type="CDD" id="cd06261">
    <property type="entry name" value="TM_PBP2"/>
    <property type="match status" value="1"/>
</dbReference>
<keyword evidence="10" id="KW-1185">Reference proteome</keyword>
<evidence type="ECO:0000256" key="5">
    <source>
        <dbReference type="ARBA" id="ARBA00022989"/>
    </source>
</evidence>
<comment type="subcellular location">
    <subcellularLocation>
        <location evidence="1 7">Cell membrane</location>
        <topology evidence="1 7">Multi-pass membrane protein</topology>
    </subcellularLocation>
</comment>
<evidence type="ECO:0000313" key="10">
    <source>
        <dbReference type="Proteomes" id="UP001589854"/>
    </source>
</evidence>
<organism evidence="9 10">
    <name type="scientific">Metabacillus herbersteinensis</name>
    <dbReference type="NCBI Taxonomy" id="283816"/>
    <lineage>
        <taxon>Bacteria</taxon>
        <taxon>Bacillati</taxon>
        <taxon>Bacillota</taxon>
        <taxon>Bacilli</taxon>
        <taxon>Bacillales</taxon>
        <taxon>Bacillaceae</taxon>
        <taxon>Metabacillus</taxon>
    </lineage>
</organism>
<keyword evidence="4 7" id="KW-0812">Transmembrane</keyword>
<dbReference type="InterPro" id="IPR045621">
    <property type="entry name" value="BPD_transp_1_N"/>
</dbReference>
<evidence type="ECO:0000256" key="4">
    <source>
        <dbReference type="ARBA" id="ARBA00022692"/>
    </source>
</evidence>
<dbReference type="Proteomes" id="UP001589854">
    <property type="component" value="Unassembled WGS sequence"/>
</dbReference>
<evidence type="ECO:0000259" key="8">
    <source>
        <dbReference type="PROSITE" id="PS50928"/>
    </source>
</evidence>
<dbReference type="Pfam" id="PF19300">
    <property type="entry name" value="BPD_transp_1_N"/>
    <property type="match status" value="1"/>
</dbReference>
<evidence type="ECO:0000256" key="6">
    <source>
        <dbReference type="ARBA" id="ARBA00023136"/>
    </source>
</evidence>
<feature type="transmembrane region" description="Helical" evidence="7">
    <location>
        <begin position="276"/>
        <end position="301"/>
    </location>
</feature>